<dbReference type="EMBL" id="BNCD01000011">
    <property type="protein sequence ID" value="GHH81862.1"/>
    <property type="molecule type" value="Genomic_DNA"/>
</dbReference>
<reference evidence="1" key="1">
    <citation type="journal article" date="2014" name="Int. J. Syst. Evol. Microbiol.">
        <title>Complete genome sequence of Corynebacterium casei LMG S-19264T (=DSM 44701T), isolated from a smear-ripened cheese.</title>
        <authorList>
            <consortium name="US DOE Joint Genome Institute (JGI-PGF)"/>
            <person name="Walter F."/>
            <person name="Albersmeier A."/>
            <person name="Kalinowski J."/>
            <person name="Ruckert C."/>
        </authorList>
    </citation>
    <scope>NUCLEOTIDE SEQUENCE</scope>
    <source>
        <strain evidence="1">JCM 5069</strain>
    </source>
</reference>
<protein>
    <submittedName>
        <fullName evidence="1">Uncharacterized protein</fullName>
    </submittedName>
</protein>
<gene>
    <name evidence="1" type="ORF">GCM10018793_40270</name>
</gene>
<reference evidence="1" key="2">
    <citation type="submission" date="2020-09" db="EMBL/GenBank/DDBJ databases">
        <authorList>
            <person name="Sun Q."/>
            <person name="Ohkuma M."/>
        </authorList>
    </citation>
    <scope>NUCLEOTIDE SEQUENCE</scope>
    <source>
        <strain evidence="1">JCM 5069</strain>
    </source>
</reference>
<comment type="caution">
    <text evidence="1">The sequence shown here is derived from an EMBL/GenBank/DDBJ whole genome shotgun (WGS) entry which is preliminary data.</text>
</comment>
<evidence type="ECO:0000313" key="2">
    <source>
        <dbReference type="Proteomes" id="UP000603708"/>
    </source>
</evidence>
<dbReference type="RefSeq" id="WP_189933950.1">
    <property type="nucleotide sequence ID" value="NZ_BNCD01000011.1"/>
</dbReference>
<accession>A0A919GBR3</accession>
<dbReference type="Proteomes" id="UP000603708">
    <property type="component" value="Unassembled WGS sequence"/>
</dbReference>
<evidence type="ECO:0000313" key="1">
    <source>
        <dbReference type="EMBL" id="GHH81862.1"/>
    </source>
</evidence>
<proteinExistence type="predicted"/>
<name>A0A919GBR3_9ACTN</name>
<dbReference type="AlphaFoldDB" id="A0A919GBR3"/>
<keyword evidence="2" id="KW-1185">Reference proteome</keyword>
<sequence>MSVRRSTAARRSRVPAAGTLRTALAPLFTLPTAVGAADRSDAAAGRGTGHDRFDGALDRVRALAAG</sequence>
<organism evidence="1 2">
    <name type="scientific">Streptomyces sulfonofaciens</name>
    <dbReference type="NCBI Taxonomy" id="68272"/>
    <lineage>
        <taxon>Bacteria</taxon>
        <taxon>Bacillati</taxon>
        <taxon>Actinomycetota</taxon>
        <taxon>Actinomycetes</taxon>
        <taxon>Kitasatosporales</taxon>
        <taxon>Streptomycetaceae</taxon>
        <taxon>Streptomyces</taxon>
    </lineage>
</organism>